<accession>A0A2P2P2P9</accession>
<sequence length="17" mass="1917">MPEVKLQATHPALSHEE</sequence>
<evidence type="ECO:0000313" key="1">
    <source>
        <dbReference type="EMBL" id="MBX48949.1"/>
    </source>
</evidence>
<protein>
    <submittedName>
        <fullName evidence="1">Uncharacterized protein</fullName>
    </submittedName>
</protein>
<dbReference type="EMBL" id="GGEC01068465">
    <property type="protein sequence ID" value="MBX48949.1"/>
    <property type="molecule type" value="Transcribed_RNA"/>
</dbReference>
<reference evidence="1" key="1">
    <citation type="submission" date="2018-02" db="EMBL/GenBank/DDBJ databases">
        <title>Rhizophora mucronata_Transcriptome.</title>
        <authorList>
            <person name="Meera S.P."/>
            <person name="Sreeshan A."/>
            <person name="Augustine A."/>
        </authorList>
    </citation>
    <scope>NUCLEOTIDE SEQUENCE</scope>
    <source>
        <tissue evidence="1">Leaf</tissue>
    </source>
</reference>
<organism evidence="1">
    <name type="scientific">Rhizophora mucronata</name>
    <name type="common">Asiatic mangrove</name>
    <dbReference type="NCBI Taxonomy" id="61149"/>
    <lineage>
        <taxon>Eukaryota</taxon>
        <taxon>Viridiplantae</taxon>
        <taxon>Streptophyta</taxon>
        <taxon>Embryophyta</taxon>
        <taxon>Tracheophyta</taxon>
        <taxon>Spermatophyta</taxon>
        <taxon>Magnoliopsida</taxon>
        <taxon>eudicotyledons</taxon>
        <taxon>Gunneridae</taxon>
        <taxon>Pentapetalae</taxon>
        <taxon>rosids</taxon>
        <taxon>fabids</taxon>
        <taxon>Malpighiales</taxon>
        <taxon>Rhizophoraceae</taxon>
        <taxon>Rhizophora</taxon>
    </lineage>
</organism>
<proteinExistence type="predicted"/>
<name>A0A2P2P2P9_RHIMU</name>
<dbReference type="AlphaFoldDB" id="A0A2P2P2P9"/>